<dbReference type="InterPro" id="IPR024857">
    <property type="entry name" value="Cappuccino"/>
</dbReference>
<feature type="region of interest" description="Disordered" evidence="2">
    <location>
        <begin position="124"/>
        <end position="153"/>
    </location>
</feature>
<dbReference type="GO" id="GO:0031083">
    <property type="term" value="C:BLOC-1 complex"/>
    <property type="evidence" value="ECO:0007669"/>
    <property type="project" value="TreeGrafter"/>
</dbReference>
<evidence type="ECO:0000256" key="2">
    <source>
        <dbReference type="SAM" id="MobiDB-lite"/>
    </source>
</evidence>
<dbReference type="InParanoid" id="A0A1W4XRR7"/>
<organism evidence="3 4">
    <name type="scientific">Agrilus planipennis</name>
    <name type="common">Emerald ash borer</name>
    <name type="synonym">Agrilus marcopoli</name>
    <dbReference type="NCBI Taxonomy" id="224129"/>
    <lineage>
        <taxon>Eukaryota</taxon>
        <taxon>Metazoa</taxon>
        <taxon>Ecdysozoa</taxon>
        <taxon>Arthropoda</taxon>
        <taxon>Hexapoda</taxon>
        <taxon>Insecta</taxon>
        <taxon>Pterygota</taxon>
        <taxon>Neoptera</taxon>
        <taxon>Endopterygota</taxon>
        <taxon>Coleoptera</taxon>
        <taxon>Polyphaga</taxon>
        <taxon>Elateriformia</taxon>
        <taxon>Buprestoidea</taxon>
        <taxon>Buprestidae</taxon>
        <taxon>Agrilinae</taxon>
        <taxon>Agrilus</taxon>
    </lineage>
</organism>
<protein>
    <submittedName>
        <fullName evidence="4">Biogenesis of lysosome-related organelles complex 1 subunit 4</fullName>
    </submittedName>
</protein>
<evidence type="ECO:0000313" key="3">
    <source>
        <dbReference type="Proteomes" id="UP000192223"/>
    </source>
</evidence>
<dbReference type="GeneID" id="108744275"/>
<dbReference type="KEGG" id="apln:108744275"/>
<dbReference type="OrthoDB" id="2372305at2759"/>
<feature type="coiled-coil region" evidence="1">
    <location>
        <begin position="76"/>
        <end position="103"/>
    </location>
</feature>
<reference evidence="4" key="1">
    <citation type="submission" date="2025-08" db="UniProtKB">
        <authorList>
            <consortium name="RefSeq"/>
        </authorList>
    </citation>
    <scope>IDENTIFICATION</scope>
    <source>
        <tissue evidence="4">Entire body</tissue>
    </source>
</reference>
<gene>
    <name evidence="4" type="primary">LOC108744275</name>
</gene>
<dbReference type="RefSeq" id="XP_018335472.1">
    <property type="nucleotide sequence ID" value="XM_018479970.1"/>
</dbReference>
<dbReference type="PANTHER" id="PTHR16230">
    <property type="entry name" value="CAPPUCCINO"/>
    <property type="match status" value="1"/>
</dbReference>
<evidence type="ECO:0000256" key="1">
    <source>
        <dbReference type="SAM" id="Coils"/>
    </source>
</evidence>
<evidence type="ECO:0000313" key="4">
    <source>
        <dbReference type="RefSeq" id="XP_018335472.1"/>
    </source>
</evidence>
<name>A0A1W4XRR7_AGRPL</name>
<keyword evidence="1" id="KW-0175">Coiled coil</keyword>
<proteinExistence type="predicted"/>
<dbReference type="CTD" id="39219"/>
<sequence length="153" mass="17294">MIKKVSEDYSKYLNLKIDEKLNGVNQIVDDMLTRLEEFETLIVLVQQERCNAVGMTGHLSQTTDNFDQIKSLCSKVDLLEKMVQDADMNITALENKVSVAEEHYGLADNSNKLKNLLMPLFKKPSKPQTMSSGNELKPFTAESYFDPDKQGSV</sequence>
<accession>A0A1W4XRR7</accession>
<dbReference type="Proteomes" id="UP000192223">
    <property type="component" value="Unplaced"/>
</dbReference>
<dbReference type="FunCoup" id="A0A1W4XRR7">
    <property type="interactions" value="88"/>
</dbReference>
<dbReference type="AlphaFoldDB" id="A0A1W4XRR7"/>
<dbReference type="STRING" id="224129.A0A1W4XRR7"/>
<keyword evidence="3" id="KW-1185">Reference proteome</keyword>
<dbReference type="PANTHER" id="PTHR16230:SF3">
    <property type="entry name" value="BIOGENESIS OF LYSOSOMAL ORGANELLES COMPLEX-1, SUBUNIT 4, CAPPUCCINO"/>
    <property type="match status" value="1"/>
</dbReference>